<keyword evidence="1 3" id="KW-0238">DNA-binding</keyword>
<dbReference type="GO" id="GO:0000160">
    <property type="term" value="P:phosphorelay signal transduction system"/>
    <property type="evidence" value="ECO:0007669"/>
    <property type="project" value="InterPro"/>
</dbReference>
<evidence type="ECO:0000256" key="2">
    <source>
        <dbReference type="PROSITE-ProRule" id="PRU00339"/>
    </source>
</evidence>
<comment type="caution">
    <text evidence="5">The sequence shown here is derived from an EMBL/GenBank/DDBJ whole genome shotgun (WGS) entry which is preliminary data.</text>
</comment>
<evidence type="ECO:0000313" key="6">
    <source>
        <dbReference type="Proteomes" id="UP000193926"/>
    </source>
</evidence>
<dbReference type="InterPro" id="IPR019734">
    <property type="entry name" value="TPR_rpt"/>
</dbReference>
<dbReference type="InterPro" id="IPR036388">
    <property type="entry name" value="WH-like_DNA-bd_sf"/>
</dbReference>
<dbReference type="Gene3D" id="3.40.50.10070">
    <property type="entry name" value="TolB, N-terminal domain"/>
    <property type="match status" value="1"/>
</dbReference>
<dbReference type="InterPro" id="IPR001867">
    <property type="entry name" value="OmpR/PhoB-type_DNA-bd"/>
</dbReference>
<dbReference type="PROSITE" id="PS51755">
    <property type="entry name" value="OMPR_PHOB"/>
    <property type="match status" value="1"/>
</dbReference>
<dbReference type="GO" id="GO:0003677">
    <property type="term" value="F:DNA binding"/>
    <property type="evidence" value="ECO:0007669"/>
    <property type="project" value="UniProtKB-UniRule"/>
</dbReference>
<evidence type="ECO:0000256" key="3">
    <source>
        <dbReference type="PROSITE-ProRule" id="PRU01091"/>
    </source>
</evidence>
<dbReference type="EMBL" id="JFKC01000054">
    <property type="protein sequence ID" value="OSQ42167.1"/>
    <property type="molecule type" value="Genomic_DNA"/>
</dbReference>
<feature type="domain" description="OmpR/PhoB-type" evidence="4">
    <location>
        <begin position="1"/>
        <end position="62"/>
    </location>
</feature>
<organism evidence="5 6">
    <name type="scientific">Marivita geojedonensis</name>
    <dbReference type="NCBI Taxonomy" id="1123756"/>
    <lineage>
        <taxon>Bacteria</taxon>
        <taxon>Pseudomonadati</taxon>
        <taxon>Pseudomonadota</taxon>
        <taxon>Alphaproteobacteria</taxon>
        <taxon>Rhodobacterales</taxon>
        <taxon>Roseobacteraceae</taxon>
        <taxon>Marivita</taxon>
    </lineage>
</organism>
<dbReference type="Gene3D" id="1.25.40.10">
    <property type="entry name" value="Tetratricopeptide repeat domain"/>
    <property type="match status" value="1"/>
</dbReference>
<evidence type="ECO:0000259" key="4">
    <source>
        <dbReference type="PROSITE" id="PS51755"/>
    </source>
</evidence>
<dbReference type="InterPro" id="IPR016032">
    <property type="entry name" value="Sig_transdc_resp-reg_C-effctor"/>
</dbReference>
<dbReference type="PROSITE" id="PS50005">
    <property type="entry name" value="TPR"/>
    <property type="match status" value="1"/>
</dbReference>
<dbReference type="AlphaFoldDB" id="A0A1X4N7F7"/>
<keyword evidence="6" id="KW-1185">Reference proteome</keyword>
<dbReference type="SUPFAM" id="SSF46894">
    <property type="entry name" value="C-terminal effector domain of the bipartite response regulators"/>
    <property type="match status" value="1"/>
</dbReference>
<name>A0A1X4N7F7_9RHOB</name>
<accession>A0A1X4N7F7</accession>
<feature type="repeat" description="TPR" evidence="2">
    <location>
        <begin position="329"/>
        <end position="362"/>
    </location>
</feature>
<dbReference type="Pfam" id="PF13432">
    <property type="entry name" value="TPR_16"/>
    <property type="match status" value="1"/>
</dbReference>
<evidence type="ECO:0000256" key="1">
    <source>
        <dbReference type="ARBA" id="ARBA00023125"/>
    </source>
</evidence>
<dbReference type="GO" id="GO:0006355">
    <property type="term" value="P:regulation of DNA-templated transcription"/>
    <property type="evidence" value="ECO:0007669"/>
    <property type="project" value="InterPro"/>
</dbReference>
<proteinExistence type="predicted"/>
<dbReference type="Proteomes" id="UP000193926">
    <property type="component" value="Unassembled WGS sequence"/>
</dbReference>
<sequence length="495" mass="54196">MALAKAPGEIVSQDTLIEDVWQGRAVTADSVAQCIAEIRRVLEDSDKRIVETVPRQGYRLVPPSAVSTDEPDGPPRGRLALLALVLLCVCALAFAFLRPTESPGPPVIAVLPFEDFSPPEYQGYLSDAVSDNITTLLALYPQFVVISQRSSFTFRDSDLAMSEIAERLGADYVLEGSQQYDGTRVRTTARLIDGATEANLWADEFDVPLNELLRANSRISRKIAGAVGERVVDMAEPRMSEGDVSALLIANAAQSRIMRNFSRESLLINIAEQEQSMRDYPDSAWGPLGQALSLRIGLRYGWVEGDQEAIRQRMHELARRGVELDPNNFLAFHALGRVLMFNRDVDGAISAFRRAVELNPSSSFARNALAQALAFIGKTDEALEEIASIELIDPLYGHDTNWTKARIQWQTGACDEALDTFTAAPSMPAAANKTLAAIHHCIGNSEKAEAAMRGFLSENPDWTVSRERAVITGMWTASGLADRWLAAMSATGMPL</sequence>
<gene>
    <name evidence="5" type="ORF">MGEO_20770</name>
</gene>
<dbReference type="STRING" id="1123756.MGEO_20770"/>
<dbReference type="Gene3D" id="1.10.10.10">
    <property type="entry name" value="Winged helix-like DNA-binding domain superfamily/Winged helix DNA-binding domain"/>
    <property type="match status" value="1"/>
</dbReference>
<dbReference type="Pfam" id="PF00486">
    <property type="entry name" value="Trans_reg_C"/>
    <property type="match status" value="1"/>
</dbReference>
<dbReference type="SMART" id="SM00862">
    <property type="entry name" value="Trans_reg_C"/>
    <property type="match status" value="1"/>
</dbReference>
<dbReference type="SUPFAM" id="SSF48452">
    <property type="entry name" value="TPR-like"/>
    <property type="match status" value="1"/>
</dbReference>
<reference evidence="5 6" key="1">
    <citation type="submission" date="2014-03" db="EMBL/GenBank/DDBJ databases">
        <title>The draft genome sequence of Marivita geojedonensis KCTC 23882.</title>
        <authorList>
            <person name="Lai Q."/>
            <person name="Shao Z."/>
        </authorList>
    </citation>
    <scope>NUCLEOTIDE SEQUENCE [LARGE SCALE GENOMIC DNA]</scope>
    <source>
        <strain evidence="5 6">DPG-138</strain>
    </source>
</reference>
<keyword evidence="2" id="KW-0802">TPR repeat</keyword>
<protein>
    <submittedName>
        <fullName evidence="5">Adenylate cyclase</fullName>
    </submittedName>
</protein>
<dbReference type="CDD" id="cd00383">
    <property type="entry name" value="trans_reg_C"/>
    <property type="match status" value="1"/>
</dbReference>
<feature type="DNA-binding region" description="OmpR/PhoB-type" evidence="3">
    <location>
        <begin position="1"/>
        <end position="62"/>
    </location>
</feature>
<dbReference type="InterPro" id="IPR011990">
    <property type="entry name" value="TPR-like_helical_dom_sf"/>
</dbReference>
<evidence type="ECO:0000313" key="5">
    <source>
        <dbReference type="EMBL" id="OSQ42167.1"/>
    </source>
</evidence>